<accession>A0A395MTS1</accession>
<comment type="caution">
    <text evidence="2">The sequence shown here is derived from an EMBL/GenBank/DDBJ whole genome shotgun (WGS) entry which is preliminary data.</text>
</comment>
<evidence type="ECO:0000256" key="1">
    <source>
        <dbReference type="SAM" id="MobiDB-lite"/>
    </source>
</evidence>
<organism evidence="2 3">
    <name type="scientific">Fusarium flagelliforme</name>
    <dbReference type="NCBI Taxonomy" id="2675880"/>
    <lineage>
        <taxon>Eukaryota</taxon>
        <taxon>Fungi</taxon>
        <taxon>Dikarya</taxon>
        <taxon>Ascomycota</taxon>
        <taxon>Pezizomycotina</taxon>
        <taxon>Sordariomycetes</taxon>
        <taxon>Hypocreomycetidae</taxon>
        <taxon>Hypocreales</taxon>
        <taxon>Nectriaceae</taxon>
        <taxon>Fusarium</taxon>
        <taxon>Fusarium incarnatum-equiseti species complex</taxon>
    </lineage>
</organism>
<feature type="compositionally biased region" description="Polar residues" evidence="1">
    <location>
        <begin position="303"/>
        <end position="313"/>
    </location>
</feature>
<protein>
    <submittedName>
        <fullName evidence="2">Uncharacterized protein</fullName>
    </submittedName>
</protein>
<sequence length="712" mass="78882">MNSDKRIQSRKARTSISTDTISTDGMLVETQSAPSLSRKENSGDSSSVSKFSEAMNNPDWRRRRERCSTCDSIGDSIATASSSQNWSIIRPIADNDSSTDHSNNRRSDSWDLINSANSGRSVRSLDSSEAETKDKSIALVNQGHISTADRDNVRTAPSKDVGEDLHGFCVLLENMEIIDSPEEVDILRLAPLFSNEIISQSSGQVLTDNGRAYTFAHIQRSHGRYPQWKNTGEGIENLPQTASEEHRSHPTSSPYQLREERHAIPRRSGEESIERAREAVFHDPAVANIGSMVGGSRVKTAEPSVSKSSNPTTKEAFGPRNEAFRKIVKRLQRAQTDNTKEAAVRRPKEENEQRTEAFKKLLRKLHHGSSGSRRYPNATDSEGSLHRSKFETDSTHTNNPRKEAWSHDSGVFMEEDTLKLNPRAREFLSFKSFTRTSESSDCPNESDEESLRQTCLDRGSEESDLTTNQSVETDSTTLNHPLPFRKPEHVIPSVRDKSNSEASSLSFGGQSPAVFGSTANLSPFPNAAFPFSAYQAPMQSAPPPGLLSSLGLGATLGKWPPVMSLGNQFTLPTANTPFQPCPVASNPLIGLNTTPQWPYNPAMGSGLYSTCPPPVLKPIVPDTPQQQQYEAYVEWRKANEPGYALACKSRQQRRAQRVPIRAPTTLEKMPHSQGQAVLRLDYRLSGQFVLRLSIMVHIGVCQYPMNFDVKDP</sequence>
<feature type="region of interest" description="Disordered" evidence="1">
    <location>
        <begin position="1"/>
        <end position="64"/>
    </location>
</feature>
<dbReference type="AlphaFoldDB" id="A0A395MTS1"/>
<feature type="compositionally biased region" description="Polar residues" evidence="1">
    <location>
        <begin position="434"/>
        <end position="443"/>
    </location>
</feature>
<feature type="compositionally biased region" description="Basic and acidic residues" evidence="1">
    <location>
        <begin position="383"/>
        <end position="406"/>
    </location>
</feature>
<evidence type="ECO:0000313" key="2">
    <source>
        <dbReference type="EMBL" id="RFN51160.1"/>
    </source>
</evidence>
<reference evidence="2 3" key="1">
    <citation type="journal article" date="2018" name="PLoS Pathog.">
        <title>Evolution of structural diversity of trichothecenes, a family of toxins produced by plant pathogenic and entomopathogenic fungi.</title>
        <authorList>
            <person name="Proctor R.H."/>
            <person name="McCormick S.P."/>
            <person name="Kim H.S."/>
            <person name="Cardoza R.E."/>
            <person name="Stanley A.M."/>
            <person name="Lindo L."/>
            <person name="Kelly A."/>
            <person name="Brown D.W."/>
            <person name="Lee T."/>
            <person name="Vaughan M.M."/>
            <person name="Alexander N.J."/>
            <person name="Busman M."/>
            <person name="Gutierrez S."/>
        </authorList>
    </citation>
    <scope>NUCLEOTIDE SEQUENCE [LARGE SCALE GENOMIC DNA]</scope>
    <source>
        <strain evidence="2 3">NRRL 13405</strain>
    </source>
</reference>
<feature type="compositionally biased region" description="Basic and acidic residues" evidence="1">
    <location>
        <begin position="98"/>
        <end position="109"/>
    </location>
</feature>
<evidence type="ECO:0000313" key="3">
    <source>
        <dbReference type="Proteomes" id="UP000265631"/>
    </source>
</evidence>
<feature type="region of interest" description="Disordered" evidence="1">
    <location>
        <begin position="225"/>
        <end position="272"/>
    </location>
</feature>
<feature type="compositionally biased region" description="Basic and acidic residues" evidence="1">
    <location>
        <begin position="338"/>
        <end position="359"/>
    </location>
</feature>
<feature type="region of interest" description="Disordered" evidence="1">
    <location>
        <begin position="92"/>
        <end position="113"/>
    </location>
</feature>
<feature type="region of interest" description="Disordered" evidence="1">
    <location>
        <begin position="434"/>
        <end position="489"/>
    </location>
</feature>
<keyword evidence="3" id="KW-1185">Reference proteome</keyword>
<dbReference type="EMBL" id="PXXK01000116">
    <property type="protein sequence ID" value="RFN51160.1"/>
    <property type="molecule type" value="Genomic_DNA"/>
</dbReference>
<feature type="compositionally biased region" description="Low complexity" evidence="1">
    <location>
        <begin position="14"/>
        <end position="24"/>
    </location>
</feature>
<dbReference type="Proteomes" id="UP000265631">
    <property type="component" value="Unassembled WGS sequence"/>
</dbReference>
<name>A0A395MTS1_9HYPO</name>
<gene>
    <name evidence="2" type="ORF">FIE12Z_4577</name>
</gene>
<feature type="compositionally biased region" description="Polar residues" evidence="1">
    <location>
        <begin position="465"/>
        <end position="479"/>
    </location>
</feature>
<feature type="region of interest" description="Disordered" evidence="1">
    <location>
        <begin position="293"/>
        <end position="408"/>
    </location>
</feature>
<feature type="compositionally biased region" description="Basic and acidic residues" evidence="1">
    <location>
        <begin position="257"/>
        <end position="272"/>
    </location>
</feature>
<proteinExistence type="predicted"/>